<sequence length="342" mass="37154">MPLEALGLTPDEARMYAAAAPRRAVTVADLAQLTGLGPQRAREVADALTERGLFSPGGDDIVVAAPPDIAGEALLLRRYEELNRARAELAALTEAFRERPGASVGEFMELMPGPAVGRRWAQIQSSARAEVVIVDAPPYAGEAPPYTGGPPPNPTQIERLSSRVAYRTVYCRRGLEMYGGFERARAYVAAGEQARVLDHVGPKFAIVDGRYGMVPLYHELPARNGGALLIHRSPLLEALSAHFEMLWMCALPLDTERESALSIEDRGLLTLLLSGLTDDAICRQLGVARRTVVRRVRALMDLAGAATRMQLGWQAAQLGWVTAPWRADGMRRTDIPARAKGE</sequence>
<dbReference type="InterPro" id="IPR051797">
    <property type="entry name" value="TrmB-like"/>
</dbReference>
<dbReference type="GO" id="GO:0006355">
    <property type="term" value="P:regulation of DNA-templated transcription"/>
    <property type="evidence" value="ECO:0007669"/>
    <property type="project" value="InterPro"/>
</dbReference>
<keyword evidence="2" id="KW-1185">Reference proteome</keyword>
<dbReference type="SUPFAM" id="SSF46894">
    <property type="entry name" value="C-terminal effector domain of the bipartite response regulators"/>
    <property type="match status" value="1"/>
</dbReference>
<evidence type="ECO:0000313" key="2">
    <source>
        <dbReference type="Proteomes" id="UP001165079"/>
    </source>
</evidence>
<dbReference type="GO" id="GO:0003677">
    <property type="term" value="F:DNA binding"/>
    <property type="evidence" value="ECO:0007669"/>
    <property type="project" value="InterPro"/>
</dbReference>
<dbReference type="EMBL" id="BSTX01000002">
    <property type="protein sequence ID" value="GLZ77809.1"/>
    <property type="molecule type" value="Genomic_DNA"/>
</dbReference>
<dbReference type="InterPro" id="IPR016032">
    <property type="entry name" value="Sig_transdc_resp-reg_C-effctor"/>
</dbReference>
<dbReference type="PANTHER" id="PTHR34293">
    <property type="entry name" value="HTH-TYPE TRANSCRIPTIONAL REGULATOR TRMBL2"/>
    <property type="match status" value="1"/>
</dbReference>
<dbReference type="AlphaFoldDB" id="A0A9W6W8Q5"/>
<comment type="caution">
    <text evidence="1">The sequence shown here is derived from an EMBL/GenBank/DDBJ whole genome shotgun (WGS) entry which is preliminary data.</text>
</comment>
<dbReference type="RefSeq" id="WP_285662990.1">
    <property type="nucleotide sequence ID" value="NZ_BSTX01000002.1"/>
</dbReference>
<evidence type="ECO:0000313" key="1">
    <source>
        <dbReference type="EMBL" id="GLZ77809.1"/>
    </source>
</evidence>
<dbReference type="PANTHER" id="PTHR34293:SF1">
    <property type="entry name" value="HTH-TYPE TRANSCRIPTIONAL REGULATOR TRMBL2"/>
    <property type="match status" value="1"/>
</dbReference>
<dbReference type="Proteomes" id="UP001165079">
    <property type="component" value="Unassembled WGS sequence"/>
</dbReference>
<accession>A0A9W6W8Q5</accession>
<dbReference type="Gene3D" id="1.10.10.10">
    <property type="entry name" value="Winged helix-like DNA-binding domain superfamily/Winged helix DNA-binding domain"/>
    <property type="match status" value="2"/>
</dbReference>
<gene>
    <name evidence="1" type="ORF">Afil01_26160</name>
</gene>
<proteinExistence type="predicted"/>
<dbReference type="InterPro" id="IPR036388">
    <property type="entry name" value="WH-like_DNA-bd_sf"/>
</dbReference>
<protein>
    <submittedName>
        <fullName evidence="1">Transcriptional regulator</fullName>
    </submittedName>
</protein>
<name>A0A9W6W8Q5_9ACTN</name>
<reference evidence="1" key="1">
    <citation type="submission" date="2023-03" db="EMBL/GenBank/DDBJ databases">
        <title>Actinorhabdospora filicis NBRC 111898.</title>
        <authorList>
            <person name="Ichikawa N."/>
            <person name="Sato H."/>
            <person name="Tonouchi N."/>
        </authorList>
    </citation>
    <scope>NUCLEOTIDE SEQUENCE</scope>
    <source>
        <strain evidence="1">NBRC 111898</strain>
    </source>
</reference>
<organism evidence="1 2">
    <name type="scientific">Actinorhabdospora filicis</name>
    <dbReference type="NCBI Taxonomy" id="1785913"/>
    <lineage>
        <taxon>Bacteria</taxon>
        <taxon>Bacillati</taxon>
        <taxon>Actinomycetota</taxon>
        <taxon>Actinomycetes</taxon>
        <taxon>Micromonosporales</taxon>
        <taxon>Micromonosporaceae</taxon>
        <taxon>Actinorhabdospora</taxon>
    </lineage>
</organism>